<dbReference type="Pfam" id="PF00929">
    <property type="entry name" value="RNase_T"/>
    <property type="match status" value="1"/>
</dbReference>
<organism evidence="2">
    <name type="scientific">Brassica napus</name>
    <name type="common">Rape</name>
    <dbReference type="NCBI Taxonomy" id="3708"/>
    <lineage>
        <taxon>Eukaryota</taxon>
        <taxon>Viridiplantae</taxon>
        <taxon>Streptophyta</taxon>
        <taxon>Embryophyta</taxon>
        <taxon>Tracheophyta</taxon>
        <taxon>Spermatophyta</taxon>
        <taxon>Magnoliopsida</taxon>
        <taxon>eudicotyledons</taxon>
        <taxon>Gunneridae</taxon>
        <taxon>Pentapetalae</taxon>
        <taxon>rosids</taxon>
        <taxon>malvids</taxon>
        <taxon>Brassicales</taxon>
        <taxon>Brassicaceae</taxon>
        <taxon>Brassiceae</taxon>
        <taxon>Brassica</taxon>
    </lineage>
</organism>
<dbReference type="Gene3D" id="3.30.420.10">
    <property type="entry name" value="Ribonuclease H-like superfamily/Ribonuclease H"/>
    <property type="match status" value="1"/>
</dbReference>
<reference evidence="2" key="1">
    <citation type="submission" date="2021-01" db="EMBL/GenBank/DDBJ databases">
        <authorList>
            <consortium name="Genoscope - CEA"/>
            <person name="William W."/>
        </authorList>
    </citation>
    <scope>NUCLEOTIDE SEQUENCE</scope>
</reference>
<dbReference type="InterPro" id="IPR012337">
    <property type="entry name" value="RNaseH-like_sf"/>
</dbReference>
<dbReference type="InterPro" id="IPR013520">
    <property type="entry name" value="Ribonucl_H"/>
</dbReference>
<sequence length="72" mass="8154">KKLKEVEREVRIQTEKLERYSYSTLVRPTDLSLISTLSKRRSGITPAGVLAAPTFPEIAPDFYDILNDVITC</sequence>
<dbReference type="EMBL" id="HG994367">
    <property type="protein sequence ID" value="CAF1702651.1"/>
    <property type="molecule type" value="Genomic_DNA"/>
</dbReference>
<dbReference type="Proteomes" id="UP001295469">
    <property type="component" value="Chromosome C03"/>
</dbReference>
<proteinExistence type="predicted"/>
<dbReference type="InterPro" id="IPR036397">
    <property type="entry name" value="RNaseH_sf"/>
</dbReference>
<gene>
    <name evidence="2" type="ORF">DARMORV10_C03P37150.1</name>
</gene>
<evidence type="ECO:0000259" key="1">
    <source>
        <dbReference type="Pfam" id="PF00929"/>
    </source>
</evidence>
<dbReference type="SUPFAM" id="SSF53098">
    <property type="entry name" value="Ribonuclease H-like"/>
    <property type="match status" value="1"/>
</dbReference>
<dbReference type="GO" id="GO:0003676">
    <property type="term" value="F:nucleic acid binding"/>
    <property type="evidence" value="ECO:0007669"/>
    <property type="project" value="InterPro"/>
</dbReference>
<evidence type="ECO:0000313" key="2">
    <source>
        <dbReference type="EMBL" id="CAF1702651.1"/>
    </source>
</evidence>
<name>A0A816IFC9_BRANA</name>
<dbReference type="AlphaFoldDB" id="A0A816IFC9"/>
<accession>A0A816IFC9</accession>
<feature type="non-terminal residue" evidence="2">
    <location>
        <position position="72"/>
    </location>
</feature>
<feature type="domain" description="Exonuclease" evidence="1">
    <location>
        <begin position="10"/>
        <end position="67"/>
    </location>
</feature>
<protein>
    <submittedName>
        <fullName evidence="2">(rape) hypothetical protein</fullName>
    </submittedName>
</protein>